<organism evidence="1 2">
    <name type="scientific">Anaeramoeba flamelloides</name>
    <dbReference type="NCBI Taxonomy" id="1746091"/>
    <lineage>
        <taxon>Eukaryota</taxon>
        <taxon>Metamonada</taxon>
        <taxon>Anaeramoebidae</taxon>
        <taxon>Anaeramoeba</taxon>
    </lineage>
</organism>
<gene>
    <name evidence="1" type="ORF">M0812_13780</name>
</gene>
<accession>A0AAV7ZID1</accession>
<dbReference type="AlphaFoldDB" id="A0AAV7ZID1"/>
<evidence type="ECO:0000313" key="1">
    <source>
        <dbReference type="EMBL" id="KAJ3441766.1"/>
    </source>
</evidence>
<sequence>MRSSNQTFNFKYQLLDLTNKQLRLKTMSKSFQNSSINEQIDILQSLNEIHNSQIEKNFDSFCKSIQNTMKREIINIVSQNQLKSSSNISRKRNINSRQTGVSLKSLKSHLFKQRKTLKRSNKAQTMNVIFKGKTLIVKGVSVIEGAKMFLHTPRESTQKIIIREVLRDGIKCDFTGKKSTFVPLNKFAQEKFYLSYD</sequence>
<comment type="caution">
    <text evidence="1">The sequence shown here is derived from an EMBL/GenBank/DDBJ whole genome shotgun (WGS) entry which is preliminary data.</text>
</comment>
<reference evidence="1" key="1">
    <citation type="submission" date="2022-08" db="EMBL/GenBank/DDBJ databases">
        <title>Novel sulphate-reducing endosymbionts in the free-living metamonad Anaeramoeba.</title>
        <authorList>
            <person name="Jerlstrom-Hultqvist J."/>
            <person name="Cepicka I."/>
            <person name="Gallot-Lavallee L."/>
            <person name="Salas-Leiva D."/>
            <person name="Curtis B.A."/>
            <person name="Zahonova K."/>
            <person name="Pipaliya S."/>
            <person name="Dacks J."/>
            <person name="Roger A.J."/>
        </authorList>
    </citation>
    <scope>NUCLEOTIDE SEQUENCE</scope>
    <source>
        <strain evidence="1">Busselton2</strain>
    </source>
</reference>
<name>A0AAV7ZID1_9EUKA</name>
<dbReference type="Proteomes" id="UP001146793">
    <property type="component" value="Unassembled WGS sequence"/>
</dbReference>
<dbReference type="EMBL" id="JANTQA010000029">
    <property type="protein sequence ID" value="KAJ3441766.1"/>
    <property type="molecule type" value="Genomic_DNA"/>
</dbReference>
<proteinExistence type="predicted"/>
<protein>
    <submittedName>
        <fullName evidence="1">Uncharacterized protein</fullName>
    </submittedName>
</protein>
<evidence type="ECO:0000313" key="2">
    <source>
        <dbReference type="Proteomes" id="UP001146793"/>
    </source>
</evidence>